<dbReference type="SMART" id="SM00883">
    <property type="entry name" value="Cpn10"/>
    <property type="match status" value="1"/>
</dbReference>
<reference evidence="2" key="1">
    <citation type="submission" date="2016-03" db="EMBL/GenBank/DDBJ databases">
        <title>Novel chaperonins are prevalent in the virioplankton and link to viral biology and ecology.</title>
        <authorList>
            <person name="Marine R.L."/>
            <person name="Nasko D.J."/>
            <person name="Polson S.W."/>
            <person name="Wommack K.E."/>
        </authorList>
    </citation>
    <scope>NUCLEOTIDE SEQUENCE</scope>
</reference>
<dbReference type="SUPFAM" id="SSF50129">
    <property type="entry name" value="GroES-like"/>
    <property type="match status" value="1"/>
</dbReference>
<dbReference type="GO" id="GO:0044183">
    <property type="term" value="F:protein folding chaperone"/>
    <property type="evidence" value="ECO:0007669"/>
    <property type="project" value="InterPro"/>
</dbReference>
<protein>
    <submittedName>
        <fullName evidence="2">Co-chaperonin GroES</fullName>
    </submittedName>
</protein>
<dbReference type="InterPro" id="IPR011032">
    <property type="entry name" value="GroES-like_sf"/>
</dbReference>
<dbReference type="CDD" id="cd00320">
    <property type="entry name" value="cpn10"/>
    <property type="match status" value="1"/>
</dbReference>
<dbReference type="InterPro" id="IPR020818">
    <property type="entry name" value="Chaperonin_GroES"/>
</dbReference>
<gene>
    <name evidence="2" type="primary">groES</name>
</gene>
<evidence type="ECO:0000256" key="1">
    <source>
        <dbReference type="ARBA" id="ARBA00023186"/>
    </source>
</evidence>
<accession>A0A221S380</accession>
<proteinExistence type="predicted"/>
<sequence length="85" mass="9484">MRPIGDYIVVDNIKQEILSKSGLTLSGEEADLLRYKMAKVVQVGDEVSQVSVDDVIYYDKSNSFSLVIEDGTYTVIRLRSVVLVV</sequence>
<dbReference type="Pfam" id="PF00166">
    <property type="entry name" value="Cpn10"/>
    <property type="match status" value="1"/>
</dbReference>
<organism evidence="2">
    <name type="scientific">uncultured virus</name>
    <dbReference type="NCBI Taxonomy" id="340016"/>
    <lineage>
        <taxon>Viruses</taxon>
        <taxon>environmental samples</taxon>
    </lineage>
</organism>
<evidence type="ECO:0000313" key="2">
    <source>
        <dbReference type="EMBL" id="ASN63379.1"/>
    </source>
</evidence>
<name>A0A221S380_9VIRU</name>
<dbReference type="Gene3D" id="2.30.33.40">
    <property type="entry name" value="GroES chaperonin"/>
    <property type="match status" value="1"/>
</dbReference>
<keyword evidence="1" id="KW-0143">Chaperone</keyword>
<dbReference type="EMBL" id="KU970785">
    <property type="protein sequence ID" value="ASN63379.1"/>
    <property type="molecule type" value="Genomic_DNA"/>
</dbReference>
<dbReference type="GO" id="GO:0005524">
    <property type="term" value="F:ATP binding"/>
    <property type="evidence" value="ECO:0007669"/>
    <property type="project" value="InterPro"/>
</dbReference>
<dbReference type="InterPro" id="IPR037124">
    <property type="entry name" value="Chaperonin_GroES_sf"/>
</dbReference>